<dbReference type="Proteomes" id="UP000196402">
    <property type="component" value="Chromosome 7"/>
</dbReference>
<evidence type="ECO:0000313" key="2">
    <source>
        <dbReference type="EMBL" id="CAG9480819.1"/>
    </source>
</evidence>
<evidence type="ECO:0000313" key="4">
    <source>
        <dbReference type="EMBL" id="SCO72107.1"/>
    </source>
</evidence>
<evidence type="ECO:0000313" key="5">
    <source>
        <dbReference type="Proteomes" id="UP000196402"/>
    </source>
</evidence>
<dbReference type="EMBL" id="LT615262">
    <property type="protein sequence ID" value="SCO72107.1"/>
    <property type="molecule type" value="Genomic_DNA"/>
</dbReference>
<gene>
    <name evidence="4" type="ORF">PVC01_070038500</name>
    <name evidence="3" type="ORF">PVT01_070038900</name>
    <name evidence="2" type="ORF">PVW1_070040200</name>
</gene>
<name>A0A1G4GVQ2_PLAVI</name>
<proteinExistence type="predicted"/>
<dbReference type="EMBL" id="LT615245">
    <property type="protein sequence ID" value="SCO66675.1"/>
    <property type="molecule type" value="Genomic_DNA"/>
</dbReference>
<dbReference type="Proteomes" id="UP000305196">
    <property type="component" value="Chromosome 7"/>
</dbReference>
<dbReference type="AlphaFoldDB" id="A0A1G4GVQ2"/>
<keyword evidence="1" id="KW-1133">Transmembrane helix</keyword>
<keyword evidence="1" id="KW-0472">Membrane</keyword>
<dbReference type="Proteomes" id="UP000779233">
    <property type="component" value="Unassembled WGS sequence"/>
</dbReference>
<evidence type="ECO:0000313" key="3">
    <source>
        <dbReference type="EMBL" id="SCO66675.1"/>
    </source>
</evidence>
<sequence length="77" mass="8580">MLIVYITNKAGLWHLNNTFLASLSPLYLSIFWSVVLSVVLTALLLAVQHFGPDVVQRFRKRGKAARAQLTKADRGPS</sequence>
<dbReference type="VEuPathDB" id="PlasmoDB:PVW1_070040200"/>
<evidence type="ECO:0000313" key="6">
    <source>
        <dbReference type="Proteomes" id="UP000305196"/>
    </source>
</evidence>
<keyword evidence="1" id="KW-0812">Transmembrane</keyword>
<organism evidence="3 5">
    <name type="scientific">Plasmodium vivax</name>
    <name type="common">malaria parasite P. vivax</name>
    <dbReference type="NCBI Taxonomy" id="5855"/>
    <lineage>
        <taxon>Eukaryota</taxon>
        <taxon>Sar</taxon>
        <taxon>Alveolata</taxon>
        <taxon>Apicomplexa</taxon>
        <taxon>Aconoidasida</taxon>
        <taxon>Haemosporida</taxon>
        <taxon>Plasmodiidae</taxon>
        <taxon>Plasmodium</taxon>
        <taxon>Plasmodium (Plasmodium)</taxon>
    </lineage>
</organism>
<dbReference type="EMBL" id="CAJZCX010000011">
    <property type="protein sequence ID" value="CAG9480819.1"/>
    <property type="molecule type" value="Genomic_DNA"/>
</dbReference>
<accession>A0A1G4GVQ2</accession>
<dbReference type="VEuPathDB" id="PlasmoDB:PVPAM_070041000"/>
<protein>
    <submittedName>
        <fullName evidence="2">(malaria parasite P. vivax) hypothetical protein</fullName>
    </submittedName>
</protein>
<evidence type="ECO:0000256" key="1">
    <source>
        <dbReference type="SAM" id="Phobius"/>
    </source>
</evidence>
<reference evidence="5 6" key="1">
    <citation type="submission" date="2016-07" db="EMBL/GenBank/DDBJ databases">
        <authorList>
            <consortium name="Pathogen Informatics"/>
        </authorList>
    </citation>
    <scope>NUCLEOTIDE SEQUENCE [LARGE SCALE GENOMIC DNA]</scope>
    <source>
        <strain evidence="2">PvW1</strain>
    </source>
</reference>
<feature type="transmembrane region" description="Helical" evidence="1">
    <location>
        <begin position="26"/>
        <end position="51"/>
    </location>
</feature>